<name>A0ABW6ZCR5_9HYPH</name>
<evidence type="ECO:0000256" key="3">
    <source>
        <dbReference type="PROSITE-ProRule" id="PRU00339"/>
    </source>
</evidence>
<sequence>MQKDFRADLARAGALHREGRLDQAIPIYRAILRDAPNSFEVARLLTLALLQSGRSKEAHAVARKARDGHKSNPHAQLIMGAVYQAEEKWDRALGAFEKSAELDPGLSEAHYLAANTLARLDRLEEAVARYDRVLEIDAKSVEARANRSVALQRLGRAEAALKDLDILISQRPGEARFWTDKASTLFALDRQSEAANAATQAIRLAPRAGEGYVIKGRSLMASGQLREARDCFLAALERDPKDMKAREVLVFVLRHLEEFPAALAQCDLALAQSPEAALFREHRAEVLRAEGDFAGALADVERAIAIDPRLAPAHVTRARLFADLGRTEEIRPALDAALEVDPQEPNGRFMTAADELARGRWERGWAAYESREHLLPPPYRPLDFIRWDGQERPELLVVVGEQGIGDELLFGRLVRLLADGGIRTVLLTRPGLVPLMRNLDARVTVVGNLSEIDTTQPGVRWIPAGSLPLLLQPDPTKWPSAPYLTAPADRIAKWRWVREEGTFTIGINWQGNPSRAVDVGRSIPLAAFEPLARLPGVRLVSLQHGEGTEQLRQVPFADSIFQLGNGFNADGIFLDTVGVLHHLDLVVSSDTALIHLCGARAFPAFAALRAVPDWRWGYSGERSVFFPSVRLFRQTQAGDWGGVFDALAAEIRAMV</sequence>
<feature type="repeat" description="TPR" evidence="3">
    <location>
        <begin position="107"/>
        <end position="140"/>
    </location>
</feature>
<reference evidence="4 5" key="1">
    <citation type="submission" date="2024-02" db="EMBL/GenBank/DDBJ databases">
        <title>Expansion and revision of Xanthobacter and proposal of Roseixanthobacter gen. nov.</title>
        <authorList>
            <person name="Soltysiak M.P.M."/>
            <person name="Jalihal A."/>
            <person name="Ory A."/>
            <person name="Chrisophersen C."/>
            <person name="Lee A.D."/>
            <person name="Boulton J."/>
            <person name="Springer M."/>
        </authorList>
    </citation>
    <scope>NUCLEOTIDE SEQUENCE [LARGE SCALE GENOMIC DNA]</scope>
    <source>
        <strain evidence="4 5">CB5</strain>
    </source>
</reference>
<dbReference type="Gene3D" id="3.40.50.2000">
    <property type="entry name" value="Glycogen Phosphorylase B"/>
    <property type="match status" value="1"/>
</dbReference>
<dbReference type="SUPFAM" id="SSF48452">
    <property type="entry name" value="TPR-like"/>
    <property type="match status" value="3"/>
</dbReference>
<dbReference type="PANTHER" id="PTHR44858:SF1">
    <property type="entry name" value="UDP-N-ACETYLGLUCOSAMINE--PEPTIDE N-ACETYLGLUCOSAMINYLTRANSFERASE SPINDLY-RELATED"/>
    <property type="match status" value="1"/>
</dbReference>
<accession>A0ABW6ZCR5</accession>
<keyword evidence="2 3" id="KW-0802">TPR repeat</keyword>
<evidence type="ECO:0000313" key="4">
    <source>
        <dbReference type="EMBL" id="MFG1251576.1"/>
    </source>
</evidence>
<dbReference type="Pfam" id="PF13432">
    <property type="entry name" value="TPR_16"/>
    <property type="match status" value="2"/>
</dbReference>
<feature type="repeat" description="TPR" evidence="3">
    <location>
        <begin position="209"/>
        <end position="242"/>
    </location>
</feature>
<comment type="caution">
    <text evidence="4">The sequence shown here is derived from an EMBL/GenBank/DDBJ whole genome shotgun (WGS) entry which is preliminary data.</text>
</comment>
<evidence type="ECO:0000256" key="2">
    <source>
        <dbReference type="ARBA" id="ARBA00022803"/>
    </source>
</evidence>
<keyword evidence="5" id="KW-1185">Reference proteome</keyword>
<dbReference type="PROSITE" id="PS50005">
    <property type="entry name" value="TPR"/>
    <property type="match status" value="3"/>
</dbReference>
<dbReference type="RefSeq" id="WP_029558137.1">
    <property type="nucleotide sequence ID" value="NZ_JBAFUR010000001.1"/>
</dbReference>
<dbReference type="Gene3D" id="1.25.40.10">
    <property type="entry name" value="Tetratricopeptide repeat domain"/>
    <property type="match status" value="2"/>
</dbReference>
<evidence type="ECO:0000313" key="5">
    <source>
        <dbReference type="Proteomes" id="UP001604043"/>
    </source>
</evidence>
<dbReference type="EMBL" id="JBAFUR010000001">
    <property type="protein sequence ID" value="MFG1251576.1"/>
    <property type="molecule type" value="Genomic_DNA"/>
</dbReference>
<feature type="repeat" description="TPR" evidence="3">
    <location>
        <begin position="73"/>
        <end position="106"/>
    </location>
</feature>
<dbReference type="SMART" id="SM00028">
    <property type="entry name" value="TPR"/>
    <property type="match status" value="8"/>
</dbReference>
<evidence type="ECO:0000256" key="1">
    <source>
        <dbReference type="ARBA" id="ARBA00022737"/>
    </source>
</evidence>
<dbReference type="InterPro" id="IPR011990">
    <property type="entry name" value="TPR-like_helical_dom_sf"/>
</dbReference>
<keyword evidence="1" id="KW-0677">Repeat</keyword>
<gene>
    <name evidence="4" type="ORF">V5F30_05135</name>
</gene>
<dbReference type="Pfam" id="PF14559">
    <property type="entry name" value="TPR_19"/>
    <property type="match status" value="3"/>
</dbReference>
<organism evidence="4 5">
    <name type="scientific">Xanthobacter aminoxidans</name>
    <dbReference type="NCBI Taxonomy" id="186280"/>
    <lineage>
        <taxon>Bacteria</taxon>
        <taxon>Pseudomonadati</taxon>
        <taxon>Pseudomonadota</taxon>
        <taxon>Alphaproteobacteria</taxon>
        <taxon>Hyphomicrobiales</taxon>
        <taxon>Xanthobacteraceae</taxon>
        <taxon>Xanthobacter</taxon>
    </lineage>
</organism>
<dbReference type="SUPFAM" id="SSF53756">
    <property type="entry name" value="UDP-Glycosyltransferase/glycogen phosphorylase"/>
    <property type="match status" value="1"/>
</dbReference>
<proteinExistence type="predicted"/>
<dbReference type="InterPro" id="IPR019734">
    <property type="entry name" value="TPR_rpt"/>
</dbReference>
<dbReference type="InterPro" id="IPR050498">
    <property type="entry name" value="Ycf3"/>
</dbReference>
<dbReference type="PANTHER" id="PTHR44858">
    <property type="entry name" value="TETRATRICOPEPTIDE REPEAT PROTEIN 6"/>
    <property type="match status" value="1"/>
</dbReference>
<dbReference type="Proteomes" id="UP001604043">
    <property type="component" value="Unassembled WGS sequence"/>
</dbReference>
<protein>
    <submittedName>
        <fullName evidence="4">Tetratricopeptide repeat protein</fullName>
    </submittedName>
</protein>